<comment type="similarity">
    <text evidence="2">Belongs to the EamA transporter family.</text>
</comment>
<accession>A0A4Z0GNT2</accession>
<comment type="caution">
    <text evidence="9">The sequence shown here is derived from an EMBL/GenBank/DDBJ whole genome shotgun (WGS) entry which is preliminary data.</text>
</comment>
<dbReference type="SUPFAM" id="SSF103481">
    <property type="entry name" value="Multidrug resistance efflux transporter EmrE"/>
    <property type="match status" value="2"/>
</dbReference>
<keyword evidence="4 7" id="KW-0812">Transmembrane</keyword>
<comment type="subcellular location">
    <subcellularLocation>
        <location evidence="1">Cell membrane</location>
        <topology evidence="1">Multi-pass membrane protein</topology>
    </subcellularLocation>
</comment>
<organism evidence="9 10">
    <name type="scientific">Sporolactobacillus shoreae</name>
    <dbReference type="NCBI Taxonomy" id="1465501"/>
    <lineage>
        <taxon>Bacteria</taxon>
        <taxon>Bacillati</taxon>
        <taxon>Bacillota</taxon>
        <taxon>Bacilli</taxon>
        <taxon>Bacillales</taxon>
        <taxon>Sporolactobacillaceae</taxon>
        <taxon>Sporolactobacillus</taxon>
    </lineage>
</organism>
<feature type="transmembrane region" description="Helical" evidence="7">
    <location>
        <begin position="41"/>
        <end position="59"/>
    </location>
</feature>
<reference evidence="9 10" key="1">
    <citation type="journal article" date="2015" name="Int. J. Syst. Evol. Microbiol.">
        <title>Sporolactobacillus shoreae sp. nov. and Sporolactobacillus spathodeae sp. nov., two spore-forming lactic acid bacteria isolated from tree barks in Thailand.</title>
        <authorList>
            <person name="Thamacharoensuk T."/>
            <person name="Kitahara M."/>
            <person name="Ohkuma M."/>
            <person name="Thongchul N."/>
            <person name="Tanasupawat S."/>
        </authorList>
    </citation>
    <scope>NUCLEOTIDE SEQUENCE [LARGE SCALE GENOMIC DNA]</scope>
    <source>
        <strain evidence="9 10">BK92</strain>
    </source>
</reference>
<evidence type="ECO:0000256" key="7">
    <source>
        <dbReference type="SAM" id="Phobius"/>
    </source>
</evidence>
<evidence type="ECO:0000256" key="4">
    <source>
        <dbReference type="ARBA" id="ARBA00022692"/>
    </source>
</evidence>
<dbReference type="Pfam" id="PF00892">
    <property type="entry name" value="EamA"/>
    <property type="match status" value="2"/>
</dbReference>
<feature type="transmembrane region" description="Helical" evidence="7">
    <location>
        <begin position="116"/>
        <end position="132"/>
    </location>
</feature>
<evidence type="ECO:0000256" key="2">
    <source>
        <dbReference type="ARBA" id="ARBA00007362"/>
    </source>
</evidence>
<keyword evidence="6 7" id="KW-0472">Membrane</keyword>
<sequence length="338" mass="36396">MERGLSPLTLRKPSVNIKLIKAGERSSLEDRARVLEKGTSLNRLFGIVLVLSGAILWGVSGNVAQYLFRTGGINPGWLTSVRMLSAGSLLIIAVLAGEQREVAWKIWADRKSRAGLLIFGLCGMIGAQYTYFEAVAAGNAATATLLQYLNPVIIIVYLLIKWKKKPSIKEVAAIFLALAGVFLLVTKGHPNQISIAPAALFWGILSAFGGAVYSMQPAALLKRWGAAAVVGWGMIIGGLAMSSFYPPWIFRGQLNLETLSCVAFVILFGTFAAFYLYLASLKFLQPIETSLLGCAEPLSAAVVSVVWLSVPFTVSDWFGAVCIVSTVVVLALSRKTNH</sequence>
<feature type="transmembrane region" description="Helical" evidence="7">
    <location>
        <begin position="138"/>
        <end position="159"/>
    </location>
</feature>
<keyword evidence="10" id="KW-1185">Reference proteome</keyword>
<evidence type="ECO:0000313" key="10">
    <source>
        <dbReference type="Proteomes" id="UP000298347"/>
    </source>
</evidence>
<protein>
    <submittedName>
        <fullName evidence="9">EamA family transporter</fullName>
    </submittedName>
</protein>
<evidence type="ECO:0000256" key="5">
    <source>
        <dbReference type="ARBA" id="ARBA00022989"/>
    </source>
</evidence>
<dbReference type="GO" id="GO:0005886">
    <property type="term" value="C:plasma membrane"/>
    <property type="evidence" value="ECO:0007669"/>
    <property type="project" value="UniProtKB-SubCell"/>
</dbReference>
<dbReference type="AlphaFoldDB" id="A0A4Z0GNT2"/>
<dbReference type="InterPro" id="IPR050638">
    <property type="entry name" value="AA-Vitamin_Transporters"/>
</dbReference>
<feature type="transmembrane region" description="Helical" evidence="7">
    <location>
        <begin position="195"/>
        <end position="213"/>
    </location>
</feature>
<evidence type="ECO:0000256" key="6">
    <source>
        <dbReference type="ARBA" id="ARBA00023136"/>
    </source>
</evidence>
<dbReference type="Gene3D" id="1.10.3730.20">
    <property type="match status" value="1"/>
</dbReference>
<evidence type="ECO:0000256" key="1">
    <source>
        <dbReference type="ARBA" id="ARBA00004651"/>
    </source>
</evidence>
<feature type="transmembrane region" description="Helical" evidence="7">
    <location>
        <begin position="79"/>
        <end position="96"/>
    </location>
</feature>
<feature type="transmembrane region" description="Helical" evidence="7">
    <location>
        <begin position="257"/>
        <end position="278"/>
    </location>
</feature>
<dbReference type="Proteomes" id="UP000298347">
    <property type="component" value="Unassembled WGS sequence"/>
</dbReference>
<feature type="transmembrane region" description="Helical" evidence="7">
    <location>
        <begin position="171"/>
        <end position="189"/>
    </location>
</feature>
<feature type="domain" description="EamA" evidence="8">
    <location>
        <begin position="199"/>
        <end position="330"/>
    </location>
</feature>
<dbReference type="OrthoDB" id="9810818at2"/>
<gene>
    <name evidence="9" type="ORF">E4665_10635</name>
</gene>
<evidence type="ECO:0000256" key="3">
    <source>
        <dbReference type="ARBA" id="ARBA00022475"/>
    </source>
</evidence>
<feature type="transmembrane region" description="Helical" evidence="7">
    <location>
        <begin position="290"/>
        <end position="310"/>
    </location>
</feature>
<feature type="domain" description="EamA" evidence="8">
    <location>
        <begin position="45"/>
        <end position="185"/>
    </location>
</feature>
<dbReference type="PANTHER" id="PTHR32322:SF18">
    <property type="entry name" value="S-ADENOSYLMETHIONINE_S-ADENOSYLHOMOCYSTEINE TRANSPORTER"/>
    <property type="match status" value="1"/>
</dbReference>
<dbReference type="InterPro" id="IPR000620">
    <property type="entry name" value="EamA_dom"/>
</dbReference>
<dbReference type="PANTHER" id="PTHR32322">
    <property type="entry name" value="INNER MEMBRANE TRANSPORTER"/>
    <property type="match status" value="1"/>
</dbReference>
<dbReference type="EMBL" id="SRJD01000011">
    <property type="protein sequence ID" value="TGA97846.1"/>
    <property type="molecule type" value="Genomic_DNA"/>
</dbReference>
<keyword evidence="3" id="KW-1003">Cell membrane</keyword>
<feature type="transmembrane region" description="Helical" evidence="7">
    <location>
        <begin position="225"/>
        <end position="245"/>
    </location>
</feature>
<evidence type="ECO:0000259" key="8">
    <source>
        <dbReference type="Pfam" id="PF00892"/>
    </source>
</evidence>
<dbReference type="InterPro" id="IPR037185">
    <property type="entry name" value="EmrE-like"/>
</dbReference>
<evidence type="ECO:0000313" key="9">
    <source>
        <dbReference type="EMBL" id="TGA97846.1"/>
    </source>
</evidence>
<keyword evidence="5 7" id="KW-1133">Transmembrane helix</keyword>
<name>A0A4Z0GNT2_9BACL</name>
<feature type="transmembrane region" description="Helical" evidence="7">
    <location>
        <begin position="316"/>
        <end position="333"/>
    </location>
</feature>
<proteinExistence type="inferred from homology"/>